<accession>A0A0A5FW43</accession>
<dbReference type="RefSeq" id="WP_027447421.1">
    <property type="nucleotide sequence ID" value="NZ_AULJ01000062.1"/>
</dbReference>
<proteinExistence type="predicted"/>
<feature type="chain" id="PRO_5039010485" description="Lipoprotein" evidence="1">
    <location>
        <begin position="21"/>
        <end position="164"/>
    </location>
</feature>
<dbReference type="eggNOG" id="ENOG503373D">
    <property type="taxonomic scope" value="Bacteria"/>
</dbReference>
<dbReference type="PROSITE" id="PS51257">
    <property type="entry name" value="PROKAR_LIPOPROTEIN"/>
    <property type="match status" value="1"/>
</dbReference>
<evidence type="ECO:0000313" key="3">
    <source>
        <dbReference type="Proteomes" id="UP000030403"/>
    </source>
</evidence>
<dbReference type="AlphaFoldDB" id="A0A0A5FW43"/>
<gene>
    <name evidence="2" type="ORF">N783_19085</name>
</gene>
<feature type="signal peptide" evidence="1">
    <location>
        <begin position="1"/>
        <end position="20"/>
    </location>
</feature>
<sequence>MKKFSFIAVAILLLIMTACTSESKEKYTVEEAKSNGDLVIQHEASSFQQIRNGAVKASNLKAFASFQKSFNNNEENQLTIAYFDPHGDVTKSTLKTSGEEVTYINNFTGYPQLAKTTYTCKFLSVRNGTGLVEYCETSEGKRVSNALLFIVDKEKVREAGVEEQ</sequence>
<reference evidence="2 3" key="1">
    <citation type="submission" date="2013-08" db="EMBL/GenBank/DDBJ databases">
        <authorList>
            <person name="Huang J."/>
            <person name="Wang G."/>
        </authorList>
    </citation>
    <scope>NUCLEOTIDE SEQUENCE [LARGE SCALE GENOMIC DNA]</scope>
    <source>
        <strain evidence="2 3">BH030004</strain>
    </source>
</reference>
<keyword evidence="3" id="KW-1185">Reference proteome</keyword>
<dbReference type="EMBL" id="AVPF01000066">
    <property type="protein sequence ID" value="KGX84129.1"/>
    <property type="molecule type" value="Genomic_DNA"/>
</dbReference>
<protein>
    <recommendedName>
        <fullName evidence="4">Lipoprotein</fullName>
    </recommendedName>
</protein>
<evidence type="ECO:0000313" key="2">
    <source>
        <dbReference type="EMBL" id="KGX84129.1"/>
    </source>
</evidence>
<organism evidence="2 3">
    <name type="scientific">Pontibacillus marinus BH030004 = DSM 16465</name>
    <dbReference type="NCBI Taxonomy" id="1385511"/>
    <lineage>
        <taxon>Bacteria</taxon>
        <taxon>Bacillati</taxon>
        <taxon>Bacillota</taxon>
        <taxon>Bacilli</taxon>
        <taxon>Bacillales</taxon>
        <taxon>Bacillaceae</taxon>
        <taxon>Pontibacillus</taxon>
    </lineage>
</organism>
<comment type="caution">
    <text evidence="2">The sequence shown here is derived from an EMBL/GenBank/DDBJ whole genome shotgun (WGS) entry which is preliminary data.</text>
</comment>
<dbReference type="OrthoDB" id="2964907at2"/>
<keyword evidence="1" id="KW-0732">Signal</keyword>
<evidence type="ECO:0008006" key="4">
    <source>
        <dbReference type="Google" id="ProtNLM"/>
    </source>
</evidence>
<dbReference type="STRING" id="1385511.GCA_000425225_03925"/>
<evidence type="ECO:0000256" key="1">
    <source>
        <dbReference type="SAM" id="SignalP"/>
    </source>
</evidence>
<name>A0A0A5FW43_9BACI</name>
<dbReference type="Proteomes" id="UP000030403">
    <property type="component" value="Unassembled WGS sequence"/>
</dbReference>